<dbReference type="OrthoDB" id="3636702at2"/>
<dbReference type="GO" id="GO:0043770">
    <property type="term" value="F:demethylmenaquinone methyltransferase activity"/>
    <property type="evidence" value="ECO:0007669"/>
    <property type="project" value="UniProtKB-EC"/>
</dbReference>
<dbReference type="PANTHER" id="PTHR42912:SF80">
    <property type="entry name" value="METHYLTRANSFERASE DOMAIN-CONTAINING PROTEIN"/>
    <property type="match status" value="1"/>
</dbReference>
<keyword evidence="2" id="KW-0489">Methyltransferase</keyword>
<keyword evidence="2" id="KW-0808">Transferase</keyword>
<dbReference type="AlphaFoldDB" id="A0A378YVN9"/>
<feature type="domain" description="Methyltransferase type 11" evidence="1">
    <location>
        <begin position="57"/>
        <end position="154"/>
    </location>
</feature>
<dbReference type="Proteomes" id="UP000255467">
    <property type="component" value="Unassembled WGS sequence"/>
</dbReference>
<organism evidence="2 3">
    <name type="scientific">Nocardia otitidiscaviarum</name>
    <dbReference type="NCBI Taxonomy" id="1823"/>
    <lineage>
        <taxon>Bacteria</taxon>
        <taxon>Bacillati</taxon>
        <taxon>Actinomycetota</taxon>
        <taxon>Actinomycetes</taxon>
        <taxon>Mycobacteriales</taxon>
        <taxon>Nocardiaceae</taxon>
        <taxon>Nocardia</taxon>
    </lineage>
</organism>
<reference evidence="2 3" key="1">
    <citation type="submission" date="2018-06" db="EMBL/GenBank/DDBJ databases">
        <authorList>
            <consortium name="Pathogen Informatics"/>
            <person name="Doyle S."/>
        </authorList>
    </citation>
    <scope>NUCLEOTIDE SEQUENCE [LARGE SCALE GENOMIC DNA]</scope>
    <source>
        <strain evidence="2 3">NCTC1934</strain>
    </source>
</reference>
<dbReference type="SUPFAM" id="SSF53335">
    <property type="entry name" value="S-adenosyl-L-methionine-dependent methyltransferases"/>
    <property type="match status" value="1"/>
</dbReference>
<dbReference type="EMBL" id="UGRY01000002">
    <property type="protein sequence ID" value="SUA80600.1"/>
    <property type="molecule type" value="Genomic_DNA"/>
</dbReference>
<dbReference type="STRING" id="1406858.GCA_000710895_06435"/>
<keyword evidence="2" id="KW-0830">Ubiquinone</keyword>
<evidence type="ECO:0000313" key="3">
    <source>
        <dbReference type="Proteomes" id="UP000255467"/>
    </source>
</evidence>
<dbReference type="Gene3D" id="3.40.50.150">
    <property type="entry name" value="Vaccinia Virus protein VP39"/>
    <property type="match status" value="1"/>
</dbReference>
<dbReference type="InterPro" id="IPR029063">
    <property type="entry name" value="SAM-dependent_MTases_sf"/>
</dbReference>
<sequence>MTEHTAGPSFHADRIGDDEQQEFLVEVLDAQAALPGVRRLREWTRAALRIAAGDRALDIGSGTGSEVLAMARLAGPGGAAVGVDPNPGMLAEARARAAAAGIAAEFVEGSGYALPFPDDSFDAVRCERVFQHLDHPERATAEIARVLRPGGRVALVDSDWSTAIIHPGDPDVVAALLESWLSHTANRHSGRRLPGLLTAAGLTVDDIGADAVVWDRSFIDTMLTAGLDQAVAAGAVTLDQRDRFLSDLTRGAEVGDYHCSVTMFAVVAHLP</sequence>
<dbReference type="RefSeq" id="WP_039815343.1">
    <property type="nucleotide sequence ID" value="NZ_UGRY01000002.1"/>
</dbReference>
<keyword evidence="3" id="KW-1185">Reference proteome</keyword>
<proteinExistence type="predicted"/>
<dbReference type="InterPro" id="IPR050508">
    <property type="entry name" value="Methyltransf_Superfamily"/>
</dbReference>
<dbReference type="PANTHER" id="PTHR42912">
    <property type="entry name" value="METHYLTRANSFERASE"/>
    <property type="match status" value="1"/>
</dbReference>
<dbReference type="Pfam" id="PF08241">
    <property type="entry name" value="Methyltransf_11"/>
    <property type="match status" value="1"/>
</dbReference>
<dbReference type="CDD" id="cd02440">
    <property type="entry name" value="AdoMet_MTases"/>
    <property type="match status" value="1"/>
</dbReference>
<protein>
    <submittedName>
        <fullName evidence="2">Ubiquinone/menaquinone biosynthesis methyltransferase ubiE</fullName>
        <ecNumber evidence="2">2.1.1.163</ecNumber>
    </submittedName>
</protein>
<dbReference type="EC" id="2.1.1.163" evidence="2"/>
<gene>
    <name evidence="2" type="primary">ubiE_3</name>
    <name evidence="2" type="ORF">NCTC1934_04358</name>
</gene>
<dbReference type="GO" id="GO:0032259">
    <property type="term" value="P:methylation"/>
    <property type="evidence" value="ECO:0007669"/>
    <property type="project" value="UniProtKB-KW"/>
</dbReference>
<evidence type="ECO:0000313" key="2">
    <source>
        <dbReference type="EMBL" id="SUA80600.1"/>
    </source>
</evidence>
<dbReference type="GO" id="GO:0008757">
    <property type="term" value="F:S-adenosylmethionine-dependent methyltransferase activity"/>
    <property type="evidence" value="ECO:0007669"/>
    <property type="project" value="InterPro"/>
</dbReference>
<evidence type="ECO:0000259" key="1">
    <source>
        <dbReference type="Pfam" id="PF08241"/>
    </source>
</evidence>
<dbReference type="InterPro" id="IPR013216">
    <property type="entry name" value="Methyltransf_11"/>
</dbReference>
<accession>A0A378YVN9</accession>
<name>A0A378YVN9_9NOCA</name>